<dbReference type="InterPro" id="IPR001841">
    <property type="entry name" value="Znf_RING"/>
</dbReference>
<dbReference type="InterPro" id="IPR007954">
    <property type="entry name" value="Baculo_IE-1"/>
</dbReference>
<accession>A0A1B1V5P1</accession>
<sequence>MENFDVVEHNDEITAEGGARLLHETGRFFAHLYTPNIALNTDARLSVKLAAYELVNKIHAQTYNCTIDDRLAYREPLDEIVISKTNCSHGLILNLNRLAKVMMMIVNLPEFQASVYAFSPFCKQLKHINRLFKKDYCCQDLVKETDVQLDAVIDKIKRCRAIIKTINERLQIINIFDDDIKLYQCNICKETSLEDNFIRPNKCCGYEMCYVCYANMWQHCTLYPVCPVCKTSFKSASQISKKITDSD</sequence>
<proteinExistence type="predicted"/>
<dbReference type="PROSITE" id="PS50089">
    <property type="entry name" value="ZF_RING_2"/>
    <property type="match status" value="1"/>
</dbReference>
<evidence type="ECO:0000313" key="3">
    <source>
        <dbReference type="EMBL" id="ANW12315.1"/>
    </source>
</evidence>
<keyword evidence="1" id="KW-0479">Metal-binding</keyword>
<protein>
    <submittedName>
        <fullName evidence="3">Ac141</fullName>
    </submittedName>
</protein>
<dbReference type="GO" id="GO:0008270">
    <property type="term" value="F:zinc ion binding"/>
    <property type="evidence" value="ECO:0007669"/>
    <property type="project" value="UniProtKB-KW"/>
</dbReference>
<reference evidence="3" key="1">
    <citation type="submission" date="2016-02" db="EMBL/GenBank/DDBJ databases">
        <authorList>
            <person name="Wen L."/>
            <person name="He K."/>
            <person name="Yang H."/>
        </authorList>
    </citation>
    <scope>NUCLEOTIDE SEQUENCE</scope>
    <source>
        <strain evidence="3">164</strain>
    </source>
</reference>
<dbReference type="Pfam" id="PF05290">
    <property type="entry name" value="Baculo_IE-1"/>
    <property type="match status" value="1"/>
</dbReference>
<dbReference type="SUPFAM" id="SSF57850">
    <property type="entry name" value="RING/U-box"/>
    <property type="match status" value="1"/>
</dbReference>
<feature type="domain" description="RING-type" evidence="2">
    <location>
        <begin position="185"/>
        <end position="230"/>
    </location>
</feature>
<keyword evidence="1" id="KW-0862">Zinc</keyword>
<name>A0A1B1V5P1_9ABAC</name>
<keyword evidence="1" id="KW-0863">Zinc-finger</keyword>
<evidence type="ECO:0000256" key="1">
    <source>
        <dbReference type="PROSITE-ProRule" id="PRU00175"/>
    </source>
</evidence>
<organism evidence="3">
    <name type="scientific">Malacosoma sp. alphabaculovirus</name>
    <dbReference type="NCBI Taxonomy" id="1881632"/>
    <lineage>
        <taxon>Viruses</taxon>
        <taxon>Viruses incertae sedis</taxon>
        <taxon>Naldaviricetes</taxon>
        <taxon>Lefavirales</taxon>
        <taxon>Baculoviridae</taxon>
        <taxon>Alphabaculovirus</taxon>
    </lineage>
</organism>
<gene>
    <name evidence="3" type="primary">masp8.8</name>
</gene>
<evidence type="ECO:0000259" key="2">
    <source>
        <dbReference type="PROSITE" id="PS50089"/>
    </source>
</evidence>
<dbReference type="EMBL" id="KU696414">
    <property type="protein sequence ID" value="ANW12315.1"/>
    <property type="molecule type" value="Genomic_DNA"/>
</dbReference>